<evidence type="ECO:0008006" key="5">
    <source>
        <dbReference type="Google" id="ProtNLM"/>
    </source>
</evidence>
<name>A0ABM7VH91_9BACT</name>
<dbReference type="Proteomes" id="UP001354989">
    <property type="component" value="Chromosome"/>
</dbReference>
<organism evidence="3 4">
    <name type="scientific">Persicobacter psychrovividus</name>
    <dbReference type="NCBI Taxonomy" id="387638"/>
    <lineage>
        <taxon>Bacteria</taxon>
        <taxon>Pseudomonadati</taxon>
        <taxon>Bacteroidota</taxon>
        <taxon>Cytophagia</taxon>
        <taxon>Cytophagales</taxon>
        <taxon>Persicobacteraceae</taxon>
        <taxon>Persicobacter</taxon>
    </lineage>
</organism>
<dbReference type="RefSeq" id="WP_338397262.1">
    <property type="nucleotide sequence ID" value="NZ_AP025292.1"/>
</dbReference>
<evidence type="ECO:0000313" key="3">
    <source>
        <dbReference type="EMBL" id="BDD00315.1"/>
    </source>
</evidence>
<feature type="compositionally biased region" description="Basic and acidic residues" evidence="1">
    <location>
        <begin position="52"/>
        <end position="62"/>
    </location>
</feature>
<keyword evidence="2" id="KW-0732">Signal</keyword>
<evidence type="ECO:0000313" key="4">
    <source>
        <dbReference type="Proteomes" id="UP001354989"/>
    </source>
</evidence>
<feature type="signal peptide" evidence="2">
    <location>
        <begin position="1"/>
        <end position="26"/>
    </location>
</feature>
<reference evidence="3 4" key="1">
    <citation type="submission" date="2021-12" db="EMBL/GenBank/DDBJ databases">
        <title>Genome sequencing of bacteria with rrn-lacking chromosome and rrn-plasmid.</title>
        <authorList>
            <person name="Anda M."/>
            <person name="Iwasaki W."/>
        </authorList>
    </citation>
    <scope>NUCLEOTIDE SEQUENCE [LARGE SCALE GENOMIC DNA]</scope>
    <source>
        <strain evidence="3 4">NBRC 101262</strain>
    </source>
</reference>
<proteinExistence type="predicted"/>
<feature type="chain" id="PRO_5046334638" description="Lipoprotein" evidence="2">
    <location>
        <begin position="27"/>
        <end position="187"/>
    </location>
</feature>
<gene>
    <name evidence="3" type="ORF">PEPS_25950</name>
</gene>
<evidence type="ECO:0000256" key="2">
    <source>
        <dbReference type="SAM" id="SignalP"/>
    </source>
</evidence>
<evidence type="ECO:0000256" key="1">
    <source>
        <dbReference type="SAM" id="MobiDB-lite"/>
    </source>
</evidence>
<dbReference type="PROSITE" id="PS51257">
    <property type="entry name" value="PROKAR_LIPOPROTEIN"/>
    <property type="match status" value="1"/>
</dbReference>
<dbReference type="EMBL" id="AP025292">
    <property type="protein sequence ID" value="BDD00315.1"/>
    <property type="molecule type" value="Genomic_DNA"/>
</dbReference>
<accession>A0ABM7VH91</accession>
<protein>
    <recommendedName>
        <fullName evidence="5">Lipoprotein</fullName>
    </recommendedName>
</protein>
<feature type="compositionally biased region" description="Polar residues" evidence="1">
    <location>
        <begin position="40"/>
        <end position="51"/>
    </location>
</feature>
<keyword evidence="4" id="KW-1185">Reference proteome</keyword>
<sequence>MKKIKTNLLSLALGAIVLCSCSTSNDDPKPVAHKAAHQKVQGTSPYSTTDKPSTEENKEQPVKNESNVTAPTASGSYHFTIQMDVPVEGIQNTNPIEFKILYHDGSAWLFKPTAIKMVINDDPKYPDNKGIKTIIFDADKSLQWDKLDGFNIRDTKTGVTVEAYGFDLAKKVFDAKGKRADVFSLSI</sequence>
<feature type="region of interest" description="Disordered" evidence="1">
    <location>
        <begin position="26"/>
        <end position="71"/>
    </location>
</feature>